<protein>
    <recommendedName>
        <fullName evidence="1">25S rRNA (uridine-N(3))-methyltransferase BMT5-like domain-containing protein</fullName>
    </recommendedName>
</protein>
<dbReference type="Pfam" id="PF10354">
    <property type="entry name" value="BMT5-like"/>
    <property type="match status" value="1"/>
</dbReference>
<dbReference type="PANTHER" id="PTHR11538">
    <property type="entry name" value="PHENYLALANYL-TRNA SYNTHETASE"/>
    <property type="match status" value="1"/>
</dbReference>
<dbReference type="EMBL" id="BAAAFD010000001">
    <property type="protein sequence ID" value="GAA0853523.1"/>
    <property type="molecule type" value="Genomic_DNA"/>
</dbReference>
<proteinExistence type="predicted"/>
<evidence type="ECO:0000259" key="1">
    <source>
        <dbReference type="Pfam" id="PF10354"/>
    </source>
</evidence>
<comment type="caution">
    <text evidence="2">The sequence shown here is derived from an EMBL/GenBank/DDBJ whole genome shotgun (WGS) entry which is preliminary data.</text>
</comment>
<name>A0ABP3WQS3_9ALTE</name>
<dbReference type="Proteomes" id="UP001500359">
    <property type="component" value="Unassembled WGS sequence"/>
</dbReference>
<organism evidence="2 3">
    <name type="scientific">Aliiglaciecola litoralis</name>
    <dbReference type="NCBI Taxonomy" id="582857"/>
    <lineage>
        <taxon>Bacteria</taxon>
        <taxon>Pseudomonadati</taxon>
        <taxon>Pseudomonadota</taxon>
        <taxon>Gammaproteobacteria</taxon>
        <taxon>Alteromonadales</taxon>
        <taxon>Alteromonadaceae</taxon>
        <taxon>Aliiglaciecola</taxon>
    </lineage>
</organism>
<feature type="domain" description="25S rRNA (uridine-N(3))-methyltransferase BMT5-like" evidence="1">
    <location>
        <begin position="10"/>
        <end position="180"/>
    </location>
</feature>
<dbReference type="InterPro" id="IPR019446">
    <property type="entry name" value="BMT5-like"/>
</dbReference>
<keyword evidence="3" id="KW-1185">Reference proteome</keyword>
<dbReference type="PANTHER" id="PTHR11538:SF26">
    <property type="entry name" value="FERREDOXIN-FOLD ANTICODON-BINDING DOMAIN-CONTAINING PROTEIN 1"/>
    <property type="match status" value="1"/>
</dbReference>
<evidence type="ECO:0000313" key="3">
    <source>
        <dbReference type="Proteomes" id="UP001500359"/>
    </source>
</evidence>
<accession>A0ABP3WQS3</accession>
<sequence length="264" mass="30466">MYLDKNWRVLTIGDGDLSFSLSLFKDQGIEHLSASVLDEKDTLNCKYAINAITSLQRYSIPLFFGLDVTNPDSFSTKLRQQFDLIIFQFPLIPQYRNLQAYEHNRHLGNNVLNRQLLCQFLDQSFNYFCDPSGAGLAYITSKNVKPYSHWNIENLYDKQNAHYLGEMPFNIEDFPRYQLRNVDRDKVVKSTQSTTYVWGTNPPAELQSQLKQSIKHLPDHCNLCGKGPFDSESQRAAHQQSAMHLKLSNYEMAWQEAKAKGLVN</sequence>
<evidence type="ECO:0000313" key="2">
    <source>
        <dbReference type="EMBL" id="GAA0853523.1"/>
    </source>
</evidence>
<gene>
    <name evidence="2" type="ORF">GCM10009114_06470</name>
</gene>
<reference evidence="3" key="1">
    <citation type="journal article" date="2019" name="Int. J. Syst. Evol. Microbiol.">
        <title>The Global Catalogue of Microorganisms (GCM) 10K type strain sequencing project: providing services to taxonomists for standard genome sequencing and annotation.</title>
        <authorList>
            <consortium name="The Broad Institute Genomics Platform"/>
            <consortium name="The Broad Institute Genome Sequencing Center for Infectious Disease"/>
            <person name="Wu L."/>
            <person name="Ma J."/>
        </authorList>
    </citation>
    <scope>NUCLEOTIDE SEQUENCE [LARGE SCALE GENOMIC DNA]</scope>
    <source>
        <strain evidence="3">JCM 15896</strain>
    </source>
</reference>
<dbReference type="RefSeq" id="WP_343856416.1">
    <property type="nucleotide sequence ID" value="NZ_BAAAFD010000001.1"/>
</dbReference>